<dbReference type="InterPro" id="IPR029063">
    <property type="entry name" value="SAM-dependent_MTases_sf"/>
</dbReference>
<dbReference type="Pfam" id="PF13649">
    <property type="entry name" value="Methyltransf_25"/>
    <property type="match status" value="1"/>
</dbReference>
<sequence length="306" mass="33575">MAAKVNVIAEAAARPVSAAEAEPRVGLEQYYSEAGPDYAAWSREFNMHFGYYRMGANPLGREAMLERMNAEVLARLRVEGIGAPKLLDLGCGLGATLRSFARRMPQARLLGLTRVPWQVEQATALNQAAGCGERVRIIEGDYEDTILPRAGYDGVYALESSCHAHGADKAALLAEAHRLLRPGGRLVVADGFLTGRGFVNGLQRRVYRKLCECWVIEELARLDLFTARLEALGFTEIAVERLQLRVAPSVLHIPWVTVKFLVTDVLFGKGKMTKARWNNVLAPVLLPLVGAPLGPMGYCMVTATKR</sequence>
<evidence type="ECO:0000313" key="2">
    <source>
        <dbReference type="EMBL" id="SNT36163.1"/>
    </source>
</evidence>
<dbReference type="EMBL" id="FZOU01000009">
    <property type="protein sequence ID" value="SNT36163.1"/>
    <property type="molecule type" value="Genomic_DNA"/>
</dbReference>
<evidence type="ECO:0000259" key="1">
    <source>
        <dbReference type="Pfam" id="PF13649"/>
    </source>
</evidence>
<keyword evidence="2" id="KW-0489">Methyltransferase</keyword>
<keyword evidence="3" id="KW-1185">Reference proteome</keyword>
<dbReference type="PANTHER" id="PTHR44068:SF11">
    <property type="entry name" value="GERANYL DIPHOSPHATE 2-C-METHYLTRANSFERASE"/>
    <property type="match status" value="1"/>
</dbReference>
<dbReference type="SUPFAM" id="SSF53335">
    <property type="entry name" value="S-adenosyl-L-methionine-dependent methyltransferases"/>
    <property type="match status" value="1"/>
</dbReference>
<feature type="domain" description="Methyltransferase" evidence="1">
    <location>
        <begin position="87"/>
        <end position="184"/>
    </location>
</feature>
<organism evidence="2 3">
    <name type="scientific">Granulicella rosea</name>
    <dbReference type="NCBI Taxonomy" id="474952"/>
    <lineage>
        <taxon>Bacteria</taxon>
        <taxon>Pseudomonadati</taxon>
        <taxon>Acidobacteriota</taxon>
        <taxon>Terriglobia</taxon>
        <taxon>Terriglobales</taxon>
        <taxon>Acidobacteriaceae</taxon>
        <taxon>Granulicella</taxon>
    </lineage>
</organism>
<name>A0A239M258_9BACT</name>
<dbReference type="GO" id="GO:0008168">
    <property type="term" value="F:methyltransferase activity"/>
    <property type="evidence" value="ECO:0007669"/>
    <property type="project" value="UniProtKB-KW"/>
</dbReference>
<dbReference type="AlphaFoldDB" id="A0A239M258"/>
<evidence type="ECO:0000313" key="3">
    <source>
        <dbReference type="Proteomes" id="UP000198356"/>
    </source>
</evidence>
<reference evidence="2 3" key="1">
    <citation type="submission" date="2017-06" db="EMBL/GenBank/DDBJ databases">
        <authorList>
            <person name="Kim H.J."/>
            <person name="Triplett B.A."/>
        </authorList>
    </citation>
    <scope>NUCLEOTIDE SEQUENCE [LARGE SCALE GENOMIC DNA]</scope>
    <source>
        <strain evidence="2 3">DSM 18704</strain>
    </source>
</reference>
<dbReference type="InterPro" id="IPR050447">
    <property type="entry name" value="Erg6_SMT_methyltransf"/>
</dbReference>
<dbReference type="Proteomes" id="UP000198356">
    <property type="component" value="Unassembled WGS sequence"/>
</dbReference>
<dbReference type="PANTHER" id="PTHR44068">
    <property type="entry name" value="ZGC:194242"/>
    <property type="match status" value="1"/>
</dbReference>
<dbReference type="Gene3D" id="3.40.50.150">
    <property type="entry name" value="Vaccinia Virus protein VP39"/>
    <property type="match status" value="1"/>
</dbReference>
<keyword evidence="2" id="KW-0808">Transferase</keyword>
<proteinExistence type="predicted"/>
<protein>
    <submittedName>
        <fullName evidence="2">Methyltransferase domain-containing protein</fullName>
    </submittedName>
</protein>
<gene>
    <name evidence="2" type="ORF">SAMN05421770_10915</name>
</gene>
<dbReference type="CDD" id="cd02440">
    <property type="entry name" value="AdoMet_MTases"/>
    <property type="match status" value="1"/>
</dbReference>
<dbReference type="InterPro" id="IPR041698">
    <property type="entry name" value="Methyltransf_25"/>
</dbReference>
<accession>A0A239M258</accession>
<dbReference type="GO" id="GO:0032259">
    <property type="term" value="P:methylation"/>
    <property type="evidence" value="ECO:0007669"/>
    <property type="project" value="UniProtKB-KW"/>
</dbReference>